<evidence type="ECO:0000256" key="3">
    <source>
        <dbReference type="ARBA" id="ARBA00022801"/>
    </source>
</evidence>
<organism evidence="7 8">
    <name type="scientific">Rubrimonas cliftonensis</name>
    <dbReference type="NCBI Taxonomy" id="89524"/>
    <lineage>
        <taxon>Bacteria</taxon>
        <taxon>Pseudomonadati</taxon>
        <taxon>Pseudomonadota</taxon>
        <taxon>Alphaproteobacteria</taxon>
        <taxon>Rhodobacterales</taxon>
        <taxon>Paracoccaceae</taxon>
        <taxon>Rubrimonas</taxon>
    </lineage>
</organism>
<dbReference type="AlphaFoldDB" id="A0A1H3Z408"/>
<evidence type="ECO:0000256" key="2">
    <source>
        <dbReference type="ARBA" id="ARBA00022723"/>
    </source>
</evidence>
<sequence length="607" mass="63706">MFQSFDLPDDRAASADRLARLRKAMAQAGVDGFAAPRADAHQGENVAPRDERLAWLTGFTGSAGLCLALAHRAAVFVDGRYTLQAREQVDGAAFEVLGLADPGPEAWLSQALHAGAVLGLDPMLHTTAGVEKLSAAAAKAGASVKLLDANLIDAVWSDQPPPPCSAIRPYPEALAGRSAAVKRDAMGSAVAAAGAEAAVLTLPDSIAWLLNVRGDDVARMPAPLAFATLGADGAVTLYTDPDKLDGVALAHLGPDVTTAPPEALGSGLDALAGKAVLVDRRSAPAWVGRRLEAAGARVVWARDPCILAKATKTQAELDGARAAHRRDAAAMAAFLRWLDEAGAAEKPLTEIAVVKALEDFRAGAGDLRDISFDTICGAGPHGAVVHYRVSRATDRALVPGELVLVDSGGQYLDGTTDVTRTVAFGPPAPEAEARRLFTLVLKGMIAISTARFPENTTGRELDPLARAALWRAGHDYDHGTGHGVGAYLGVHEGPQSLSRRGEEPLKAGMILSNEPGCYLEGRFGIRIENLLVVEPATLVEGAARPTMGFETLTLAPVDRRLIDPALLTPEERSWLDAYHARVLAEIGPLVDAPTRAWLEGACAPLER</sequence>
<proteinExistence type="inferred from homology"/>
<dbReference type="InterPro" id="IPR032416">
    <property type="entry name" value="Peptidase_M24_C"/>
</dbReference>
<dbReference type="Pfam" id="PF01321">
    <property type="entry name" value="Creatinase_N"/>
    <property type="match status" value="1"/>
</dbReference>
<dbReference type="InterPro" id="IPR050422">
    <property type="entry name" value="X-Pro_aminopeptidase_P"/>
</dbReference>
<dbReference type="GO" id="GO:0046872">
    <property type="term" value="F:metal ion binding"/>
    <property type="evidence" value="ECO:0007669"/>
    <property type="project" value="UniProtKB-KW"/>
</dbReference>
<dbReference type="Pfam" id="PF16189">
    <property type="entry name" value="Creatinase_N_2"/>
    <property type="match status" value="1"/>
</dbReference>
<keyword evidence="7" id="KW-0645">Protease</keyword>
<dbReference type="SUPFAM" id="SSF53092">
    <property type="entry name" value="Creatinase/prolidase N-terminal domain"/>
    <property type="match status" value="1"/>
</dbReference>
<comment type="similarity">
    <text evidence="1">Belongs to the peptidase M24B family.</text>
</comment>
<gene>
    <name evidence="7" type="ORF">SAMN05444370_103382</name>
</gene>
<dbReference type="InterPro" id="IPR033740">
    <property type="entry name" value="Pept_M24B"/>
</dbReference>
<dbReference type="Pfam" id="PF16188">
    <property type="entry name" value="Peptidase_M24_C"/>
    <property type="match status" value="1"/>
</dbReference>
<dbReference type="InterPro" id="IPR029149">
    <property type="entry name" value="Creatin/AminoP/Spt16_N"/>
</dbReference>
<evidence type="ECO:0000313" key="7">
    <source>
        <dbReference type="EMBL" id="SEA18455.1"/>
    </source>
</evidence>
<accession>A0A1H3Z408</accession>
<dbReference type="OrthoDB" id="9806388at2"/>
<dbReference type="InterPro" id="IPR036005">
    <property type="entry name" value="Creatinase/aminopeptidase-like"/>
</dbReference>
<dbReference type="FunFam" id="3.90.230.10:FF:000009">
    <property type="entry name" value="xaa-Pro aminopeptidase 2"/>
    <property type="match status" value="1"/>
</dbReference>
<evidence type="ECO:0000313" key="8">
    <source>
        <dbReference type="Proteomes" id="UP000198703"/>
    </source>
</evidence>
<evidence type="ECO:0000256" key="1">
    <source>
        <dbReference type="ARBA" id="ARBA00008766"/>
    </source>
</evidence>
<dbReference type="EMBL" id="FNQM01000003">
    <property type="protein sequence ID" value="SEA18455.1"/>
    <property type="molecule type" value="Genomic_DNA"/>
</dbReference>
<dbReference type="InterPro" id="IPR000994">
    <property type="entry name" value="Pept_M24"/>
</dbReference>
<dbReference type="Gene3D" id="3.90.230.10">
    <property type="entry name" value="Creatinase/methionine aminopeptidase superfamily"/>
    <property type="match status" value="1"/>
</dbReference>
<protein>
    <submittedName>
        <fullName evidence="7">Xaa-Pro aminopeptidase</fullName>
    </submittedName>
</protein>
<dbReference type="STRING" id="89524.SAMN05444370_103382"/>
<dbReference type="Pfam" id="PF00557">
    <property type="entry name" value="Peptidase_M24"/>
    <property type="match status" value="1"/>
</dbReference>
<dbReference type="GO" id="GO:0005737">
    <property type="term" value="C:cytoplasm"/>
    <property type="evidence" value="ECO:0007669"/>
    <property type="project" value="UniProtKB-ARBA"/>
</dbReference>
<evidence type="ECO:0000259" key="5">
    <source>
        <dbReference type="Pfam" id="PF01321"/>
    </source>
</evidence>
<dbReference type="Proteomes" id="UP000198703">
    <property type="component" value="Unassembled WGS sequence"/>
</dbReference>
<dbReference type="GO" id="GO:0070006">
    <property type="term" value="F:metalloaminopeptidase activity"/>
    <property type="evidence" value="ECO:0007669"/>
    <property type="project" value="InterPro"/>
</dbReference>
<dbReference type="RefSeq" id="WP_093251025.1">
    <property type="nucleotide sequence ID" value="NZ_FNQM01000003.1"/>
</dbReference>
<dbReference type="SUPFAM" id="SSF55920">
    <property type="entry name" value="Creatinase/aminopeptidase"/>
    <property type="match status" value="1"/>
</dbReference>
<dbReference type="CDD" id="cd01085">
    <property type="entry name" value="APP"/>
    <property type="match status" value="1"/>
</dbReference>
<evidence type="ECO:0000259" key="6">
    <source>
        <dbReference type="Pfam" id="PF16188"/>
    </source>
</evidence>
<keyword evidence="2" id="KW-0479">Metal-binding</keyword>
<dbReference type="PANTHER" id="PTHR43763">
    <property type="entry name" value="XAA-PRO AMINOPEPTIDASE 1"/>
    <property type="match status" value="1"/>
</dbReference>
<feature type="domain" description="Creatinase N-terminal" evidence="5">
    <location>
        <begin position="17"/>
        <end position="140"/>
    </location>
</feature>
<keyword evidence="3" id="KW-0378">Hydrolase</keyword>
<evidence type="ECO:0000259" key="4">
    <source>
        <dbReference type="Pfam" id="PF00557"/>
    </source>
</evidence>
<dbReference type="Gene3D" id="3.40.350.10">
    <property type="entry name" value="Creatinase/prolidase N-terminal domain"/>
    <property type="match status" value="2"/>
</dbReference>
<keyword evidence="7" id="KW-0031">Aminopeptidase</keyword>
<name>A0A1H3Z408_9RHOB</name>
<reference evidence="7 8" key="1">
    <citation type="submission" date="2016-10" db="EMBL/GenBank/DDBJ databases">
        <authorList>
            <person name="de Groot N.N."/>
        </authorList>
    </citation>
    <scope>NUCLEOTIDE SEQUENCE [LARGE SCALE GENOMIC DNA]</scope>
    <source>
        <strain evidence="7 8">DSM 15345</strain>
    </source>
</reference>
<keyword evidence="8" id="KW-1185">Reference proteome</keyword>
<dbReference type="PANTHER" id="PTHR43763:SF6">
    <property type="entry name" value="XAA-PRO AMINOPEPTIDASE 1"/>
    <property type="match status" value="1"/>
</dbReference>
<feature type="domain" description="Peptidase M24" evidence="4">
    <location>
        <begin position="320"/>
        <end position="534"/>
    </location>
</feature>
<dbReference type="InterPro" id="IPR000587">
    <property type="entry name" value="Creatinase_N"/>
</dbReference>
<feature type="domain" description="Peptidase M24 C-terminal" evidence="6">
    <location>
        <begin position="546"/>
        <end position="605"/>
    </location>
</feature>